<reference evidence="4" key="1">
    <citation type="submission" date="2020-04" db="EMBL/GenBank/DDBJ databases">
        <title>Genome Assembly and Annotation of Botryosphaeria dothidea sdau 11-99, a Latent Pathogen of Apple Fruit Ring Rot in China.</title>
        <authorList>
            <person name="Yu C."/>
            <person name="Diao Y."/>
            <person name="Lu Q."/>
            <person name="Zhao J."/>
            <person name="Cui S."/>
            <person name="Peng C."/>
            <person name="He B."/>
            <person name="Liu H."/>
        </authorList>
    </citation>
    <scope>NUCLEOTIDE SEQUENCE [LARGE SCALE GENOMIC DNA]</scope>
    <source>
        <strain evidence="4">Sdau11-99</strain>
    </source>
</reference>
<dbReference type="SUPFAM" id="SSF51430">
    <property type="entry name" value="NAD(P)-linked oxidoreductase"/>
    <property type="match status" value="1"/>
</dbReference>
<organism evidence="4 5">
    <name type="scientific">Botryosphaeria dothidea</name>
    <dbReference type="NCBI Taxonomy" id="55169"/>
    <lineage>
        <taxon>Eukaryota</taxon>
        <taxon>Fungi</taxon>
        <taxon>Dikarya</taxon>
        <taxon>Ascomycota</taxon>
        <taxon>Pezizomycotina</taxon>
        <taxon>Dothideomycetes</taxon>
        <taxon>Dothideomycetes incertae sedis</taxon>
        <taxon>Botryosphaeriales</taxon>
        <taxon>Botryosphaeriaceae</taxon>
        <taxon>Botryosphaeria</taxon>
    </lineage>
</organism>
<feature type="region of interest" description="Disordered" evidence="2">
    <location>
        <begin position="692"/>
        <end position="770"/>
    </location>
</feature>
<feature type="compositionally biased region" description="Pro residues" evidence="2">
    <location>
        <begin position="700"/>
        <end position="709"/>
    </location>
</feature>
<evidence type="ECO:0000259" key="3">
    <source>
        <dbReference type="Pfam" id="PF00248"/>
    </source>
</evidence>
<feature type="domain" description="NADP-dependent oxidoreductase" evidence="3">
    <location>
        <begin position="11"/>
        <end position="306"/>
    </location>
</feature>
<dbReference type="InterPro" id="IPR050791">
    <property type="entry name" value="Aldo-Keto_reductase"/>
</dbReference>
<evidence type="ECO:0000313" key="4">
    <source>
        <dbReference type="EMBL" id="KAF4309297.1"/>
    </source>
</evidence>
<dbReference type="GO" id="GO:0005737">
    <property type="term" value="C:cytoplasm"/>
    <property type="evidence" value="ECO:0007669"/>
    <property type="project" value="TreeGrafter"/>
</dbReference>
<dbReference type="PANTHER" id="PTHR43625">
    <property type="entry name" value="AFLATOXIN B1 ALDEHYDE REDUCTASE"/>
    <property type="match status" value="1"/>
</dbReference>
<evidence type="ECO:0000256" key="1">
    <source>
        <dbReference type="ARBA" id="ARBA00023002"/>
    </source>
</evidence>
<accession>A0A8H4NBH8</accession>
<gene>
    <name evidence="4" type="ORF">GTA08_BOTSDO03350</name>
</gene>
<dbReference type="Gene3D" id="3.20.20.100">
    <property type="entry name" value="NADP-dependent oxidoreductase domain"/>
    <property type="match status" value="1"/>
</dbReference>
<dbReference type="InterPro" id="IPR036812">
    <property type="entry name" value="NAD(P)_OxRdtase_dom_sf"/>
</dbReference>
<evidence type="ECO:0000256" key="2">
    <source>
        <dbReference type="SAM" id="MobiDB-lite"/>
    </source>
</evidence>
<dbReference type="OrthoDB" id="37537at2759"/>
<evidence type="ECO:0000313" key="5">
    <source>
        <dbReference type="Proteomes" id="UP000572817"/>
    </source>
</evidence>
<feature type="region of interest" description="Disordered" evidence="2">
    <location>
        <begin position="1079"/>
        <end position="1120"/>
    </location>
</feature>
<dbReference type="Proteomes" id="UP000572817">
    <property type="component" value="Unassembled WGS sequence"/>
</dbReference>
<name>A0A8H4NBH8_9PEZI</name>
<protein>
    <submittedName>
        <fullName evidence="4">Aldo keto reductase</fullName>
    </submittedName>
</protein>
<keyword evidence="1" id="KW-0560">Oxidoreductase</keyword>
<dbReference type="EMBL" id="WWBZ02000016">
    <property type="protein sequence ID" value="KAF4309297.1"/>
    <property type="molecule type" value="Genomic_DNA"/>
</dbReference>
<proteinExistence type="predicted"/>
<keyword evidence="5" id="KW-1185">Reference proteome</keyword>
<sequence length="1143" mass="115708">MPQINGDEVGNIGFGLMGLTSRRIPEDQAFAAMRTALANGCNAWNGGEFYGPPERNSLTLLNKYFEKYPEDMEKVSLNIKGCIVPVLTPDGSREGVRRSVETCVAMLGAKKKLDVFEPARKDPKVPFEETLGALVELVEEGKMGGVGLSEVSAKSIREAARTTKVASVEIELSLWQTEPLTNGILAACKELDIPVLAYSPVGSGMLTGRYKSWDDLPEDDYRRNFPRFQPDNFEKNVDLVRTLEKLAAKKKCTPAQLAINWVLTLSKRPDMPVIIPIPGATTAARVEENSQVIELSEDEMKEIDGVLASFDVVGDRYPPHGMQLLLLSIPARAAVSQTGYFVNLTSANPPLPTVIADPECAANCTYISRSAEVFGWTEFWQGNATTTVSHAVEFIIINNRTNTTSTSTSFFVLPSGVTALPTNTAGTRTQTITVSKPTGAPGSNWTTFTTILTYPSVYIQYTSGYSWWGKVSTTDSGGASVCSWAPWYYSGTTTFVCDRETSTGLFTEYATAGTGAFASFPTLEPFGPTQGINAKDPGGWGYHYGLHGYTDGIPAPYNQDSIPRSCTSRLGLPWAPEDCTQVTTQSVAPVMAQQTTMYLTLTSTLHDDSAPSTSASPKPAEPTASVKGRPQDPTTKPSAAAAPQQKPKDSTGSPSANAPKVPETQAPPSAPSRSTNLIGAAVSIIASQLDTTAPAAAPSQPQPQQPDTPPSSAAPAPSPSTLTVGGLPILVPPAPSSSANQPAPAPLAVGSQPLTPGTNVIPPSDNAAPPATVVVQTGSAGETQVVVGGSTAAVSAPAPAPPPTAPIVTLGGGVVVSQASDGGIEVGVQTDAAGRTELVVGGSSTVAGVFASAPAAGGGQGSAVVVGGQTVSVGQGGAVVVVGGQTVVPGGAATLSGGEVVAVTTAAGGATEVVVGGATATLRGGGGGGGAPVATVGGIVVSEGGGEDGGAVVVGGKTVQPGGSVTLSGGKVVEIQTVAGGATQVVVDGSTTTLPSLSAVTTVAGQVIGVDGNGEVVVGGQTLTAGQAVTLSNGDVAVVQTGTNGVTEVVVDGSTAALTSTGSGLGGLIWSGLGAAETSTTTRGQSSDRAATSTTSAEDGGKTGASGDAVASPSSGAAGGELARKDRTVWLVVISTVMLLAEM</sequence>
<feature type="compositionally biased region" description="Low complexity" evidence="2">
    <location>
        <begin position="1105"/>
        <end position="1116"/>
    </location>
</feature>
<feature type="compositionally biased region" description="Low complexity" evidence="2">
    <location>
        <begin position="1087"/>
        <end position="1097"/>
    </location>
</feature>
<feature type="compositionally biased region" description="Low complexity" evidence="2">
    <location>
        <begin position="736"/>
        <end position="748"/>
    </location>
</feature>
<dbReference type="AlphaFoldDB" id="A0A8H4NBH8"/>
<dbReference type="CDD" id="cd19077">
    <property type="entry name" value="AKR_AKR8A1-2"/>
    <property type="match status" value="1"/>
</dbReference>
<feature type="compositionally biased region" description="Low complexity" evidence="2">
    <location>
        <begin position="632"/>
        <end position="645"/>
    </location>
</feature>
<dbReference type="Pfam" id="PF00248">
    <property type="entry name" value="Aldo_ket_red"/>
    <property type="match status" value="1"/>
</dbReference>
<comment type="caution">
    <text evidence="4">The sequence shown here is derived from an EMBL/GenBank/DDBJ whole genome shotgun (WGS) entry which is preliminary data.</text>
</comment>
<feature type="region of interest" description="Disordered" evidence="2">
    <location>
        <begin position="605"/>
        <end position="674"/>
    </location>
</feature>
<dbReference type="InterPro" id="IPR023210">
    <property type="entry name" value="NADP_OxRdtase_dom"/>
</dbReference>
<dbReference type="GO" id="GO:0016491">
    <property type="term" value="F:oxidoreductase activity"/>
    <property type="evidence" value="ECO:0007669"/>
    <property type="project" value="UniProtKB-KW"/>
</dbReference>
<feature type="compositionally biased region" description="Low complexity" evidence="2">
    <location>
        <begin position="610"/>
        <end position="625"/>
    </location>
</feature>
<dbReference type="PANTHER" id="PTHR43625:SF78">
    <property type="entry name" value="PYRIDOXAL REDUCTASE-RELATED"/>
    <property type="match status" value="1"/>
</dbReference>
<feature type="compositionally biased region" description="Low complexity" evidence="2">
    <location>
        <begin position="710"/>
        <end position="721"/>
    </location>
</feature>